<dbReference type="Gene3D" id="3.30.200.20">
    <property type="entry name" value="Phosphorylase Kinase, domain 1"/>
    <property type="match status" value="1"/>
</dbReference>
<dbReference type="GO" id="GO:0004674">
    <property type="term" value="F:protein serine/threonine kinase activity"/>
    <property type="evidence" value="ECO:0007669"/>
    <property type="project" value="UniProtKB-KW"/>
</dbReference>
<dbReference type="InterPro" id="IPR005543">
    <property type="entry name" value="PASTA_dom"/>
</dbReference>
<dbReference type="Gene3D" id="3.30.10.20">
    <property type="match status" value="4"/>
</dbReference>
<evidence type="ECO:0000256" key="9">
    <source>
        <dbReference type="SAM" id="MobiDB-lite"/>
    </source>
</evidence>
<evidence type="ECO:0000313" key="14">
    <source>
        <dbReference type="Proteomes" id="UP000034034"/>
    </source>
</evidence>
<dbReference type="GO" id="GO:0005524">
    <property type="term" value="F:ATP binding"/>
    <property type="evidence" value="ECO:0007669"/>
    <property type="project" value="UniProtKB-KW"/>
</dbReference>
<feature type="transmembrane region" description="Helical" evidence="10">
    <location>
        <begin position="381"/>
        <end position="402"/>
    </location>
</feature>
<dbReference type="Pfam" id="PF03793">
    <property type="entry name" value="PASTA"/>
    <property type="match status" value="4"/>
</dbReference>
<feature type="domain" description="PASTA" evidence="12">
    <location>
        <begin position="539"/>
        <end position="605"/>
    </location>
</feature>
<dbReference type="NCBIfam" id="NF033483">
    <property type="entry name" value="PknB_PASTA_kin"/>
    <property type="match status" value="1"/>
</dbReference>
<sequence>MDTTLEDPLIGHVLDGRYRVDERIAVGGMATVYRAVDTRLERELAVKVMHPSLADDADFTERFIREAKSVARLDHQNIVGVLDQGRDGDYVYLAMEYVAGCTLRDLLRERGALSPRAVLDIVEPLLAGLAAAHRAGLVHRDIKPENVLIGGNGRVKVADFGLARGVDHQTSADTGTLLGTISYLAPERIEHGTADQRADVYACGVLLYELLTGAKPHTGDSPAQVLFAHVHRDVPPPSQAVPGLAPALDTLVARAAARTPQDRPGDAAGLLALVRAIRDELTDEELDLQPPAATQVPAGESAGGTTDADKTAAVPATADPDERTSVVPRPAGVRSTAPDGPDRDAVNHTARIELLPPLSHNGDDDDRAAAPPVRRKLPRRAVLAMVAAVLAVLGIGAGIWYINSGQFLHTPGVYGVPQAEAEQTLREAGLKVAVDEAYHETVEPGHVISTDPARGDRVRKNATVTLTVSQGPPVAVVPNLRGIPLADAKEQLTRAGLTPGTETREFSTEVPRGSVISTDPAPGTEKRPDAAVALVVSRGAEIEVPEVIGTAEGTAMQQLTEAGFEVEVAPERVFSEEESGTVAEQSPTPGESAGEGDVITLTISKGQEMIEVPDVRGESESEARRILEDAGFEVNVNRLFFTGTVFNQSIYGGDTAPRGSTITIWVR</sequence>
<keyword evidence="14" id="KW-1185">Reference proteome</keyword>
<dbReference type="AlphaFoldDB" id="A0A0F7FR52"/>
<dbReference type="FunFam" id="1.10.510.10:FF:000021">
    <property type="entry name" value="Serine/threonine protein kinase"/>
    <property type="match status" value="1"/>
</dbReference>
<dbReference type="Proteomes" id="UP000034034">
    <property type="component" value="Chromosome"/>
</dbReference>
<dbReference type="EMBL" id="CP009922">
    <property type="protein sequence ID" value="AKG42435.1"/>
    <property type="molecule type" value="Genomic_DNA"/>
</dbReference>
<evidence type="ECO:0000256" key="10">
    <source>
        <dbReference type="SAM" id="Phobius"/>
    </source>
</evidence>
<reference evidence="13" key="1">
    <citation type="submission" date="2019-08" db="EMBL/GenBank/DDBJ databases">
        <title>Complete genome sequence of a mangrove-derived Streptomyces xiamenensis.</title>
        <authorList>
            <person name="Xu J."/>
        </authorList>
    </citation>
    <scope>NUCLEOTIDE SEQUENCE</scope>
    <source>
        <strain evidence="13">318</strain>
    </source>
</reference>
<feature type="region of interest" description="Disordered" evidence="9">
    <location>
        <begin position="502"/>
        <end position="527"/>
    </location>
</feature>
<dbReference type="GO" id="GO:0045717">
    <property type="term" value="P:negative regulation of fatty acid biosynthetic process"/>
    <property type="evidence" value="ECO:0007669"/>
    <property type="project" value="UniProtKB-ARBA"/>
</dbReference>
<dbReference type="RefSeq" id="WP_046723074.1">
    <property type="nucleotide sequence ID" value="NZ_CP009922.3"/>
</dbReference>
<comment type="catalytic activity">
    <reaction evidence="8">
        <text>L-seryl-[protein] + ATP = O-phospho-L-seryl-[protein] + ADP + H(+)</text>
        <dbReference type="Rhea" id="RHEA:17989"/>
        <dbReference type="Rhea" id="RHEA-COMP:9863"/>
        <dbReference type="Rhea" id="RHEA-COMP:11604"/>
        <dbReference type="ChEBI" id="CHEBI:15378"/>
        <dbReference type="ChEBI" id="CHEBI:29999"/>
        <dbReference type="ChEBI" id="CHEBI:30616"/>
        <dbReference type="ChEBI" id="CHEBI:83421"/>
        <dbReference type="ChEBI" id="CHEBI:456216"/>
        <dbReference type="EC" id="2.7.11.1"/>
    </reaction>
</comment>
<dbReference type="HOGENOM" id="CLU_000288_135_2_11"/>
<feature type="domain" description="PASTA" evidence="12">
    <location>
        <begin position="606"/>
        <end position="667"/>
    </location>
</feature>
<dbReference type="PANTHER" id="PTHR43289:SF34">
    <property type="entry name" value="SERINE_THREONINE-PROTEIN KINASE YBDM-RELATED"/>
    <property type="match status" value="1"/>
</dbReference>
<dbReference type="Gene3D" id="1.10.510.10">
    <property type="entry name" value="Transferase(Phosphotransferase) domain 1"/>
    <property type="match status" value="1"/>
</dbReference>
<dbReference type="SMART" id="SM00740">
    <property type="entry name" value="PASTA"/>
    <property type="match status" value="4"/>
</dbReference>
<evidence type="ECO:0000256" key="6">
    <source>
        <dbReference type="ARBA" id="ARBA00022840"/>
    </source>
</evidence>
<dbReference type="InterPro" id="IPR000719">
    <property type="entry name" value="Prot_kinase_dom"/>
</dbReference>
<proteinExistence type="predicted"/>
<organism evidence="13 14">
    <name type="scientific">Streptomyces xiamenensis</name>
    <dbReference type="NCBI Taxonomy" id="408015"/>
    <lineage>
        <taxon>Bacteria</taxon>
        <taxon>Bacillati</taxon>
        <taxon>Actinomycetota</taxon>
        <taxon>Actinomycetes</taxon>
        <taxon>Kitasatosporales</taxon>
        <taxon>Streptomycetaceae</taxon>
        <taxon>Streptomyces</taxon>
    </lineage>
</organism>
<protein>
    <recommendedName>
        <fullName evidence="1">non-specific serine/threonine protein kinase</fullName>
        <ecNumber evidence="1">2.7.11.1</ecNumber>
    </recommendedName>
</protein>
<dbReference type="Pfam" id="PF00069">
    <property type="entry name" value="Pkinase"/>
    <property type="match status" value="1"/>
</dbReference>
<feature type="domain" description="PASTA" evidence="12">
    <location>
        <begin position="404"/>
        <end position="470"/>
    </location>
</feature>
<dbReference type="PATRIC" id="fig|408015.6.peg.1082"/>
<evidence type="ECO:0000256" key="3">
    <source>
        <dbReference type="ARBA" id="ARBA00022679"/>
    </source>
</evidence>
<evidence type="ECO:0000313" key="13">
    <source>
        <dbReference type="EMBL" id="AKG42435.1"/>
    </source>
</evidence>
<dbReference type="SUPFAM" id="SSF56112">
    <property type="entry name" value="Protein kinase-like (PK-like)"/>
    <property type="match status" value="1"/>
</dbReference>
<comment type="catalytic activity">
    <reaction evidence="7">
        <text>L-threonyl-[protein] + ATP = O-phospho-L-threonyl-[protein] + ADP + H(+)</text>
        <dbReference type="Rhea" id="RHEA:46608"/>
        <dbReference type="Rhea" id="RHEA-COMP:11060"/>
        <dbReference type="Rhea" id="RHEA-COMP:11605"/>
        <dbReference type="ChEBI" id="CHEBI:15378"/>
        <dbReference type="ChEBI" id="CHEBI:30013"/>
        <dbReference type="ChEBI" id="CHEBI:30616"/>
        <dbReference type="ChEBI" id="CHEBI:61977"/>
        <dbReference type="ChEBI" id="CHEBI:456216"/>
        <dbReference type="EC" id="2.7.11.1"/>
    </reaction>
</comment>
<feature type="region of interest" description="Disordered" evidence="9">
    <location>
        <begin position="285"/>
        <end position="345"/>
    </location>
</feature>
<dbReference type="CDD" id="cd06577">
    <property type="entry name" value="PASTA_pknB"/>
    <property type="match status" value="4"/>
</dbReference>
<name>A0A0F7FR52_9ACTN</name>
<dbReference type="FunFam" id="3.30.200.20:FF:000035">
    <property type="entry name" value="Serine/threonine protein kinase Stk1"/>
    <property type="match status" value="1"/>
</dbReference>
<keyword evidence="6" id="KW-0067">ATP-binding</keyword>
<evidence type="ECO:0000259" key="11">
    <source>
        <dbReference type="PROSITE" id="PS50011"/>
    </source>
</evidence>
<dbReference type="InterPro" id="IPR008271">
    <property type="entry name" value="Ser/Thr_kinase_AS"/>
</dbReference>
<evidence type="ECO:0000259" key="12">
    <source>
        <dbReference type="PROSITE" id="PS51178"/>
    </source>
</evidence>
<dbReference type="STRING" id="408015.SXIM_10510"/>
<accession>A0A0F7FR52</accession>
<keyword evidence="4" id="KW-0547">Nucleotide-binding</keyword>
<keyword evidence="5 13" id="KW-0418">Kinase</keyword>
<evidence type="ECO:0000256" key="2">
    <source>
        <dbReference type="ARBA" id="ARBA00022527"/>
    </source>
</evidence>
<keyword evidence="10" id="KW-1133">Transmembrane helix</keyword>
<keyword evidence="10" id="KW-0472">Membrane</keyword>
<keyword evidence="10" id="KW-0812">Transmembrane</keyword>
<evidence type="ECO:0000256" key="7">
    <source>
        <dbReference type="ARBA" id="ARBA00047899"/>
    </source>
</evidence>
<feature type="region of interest" description="Disordered" evidence="9">
    <location>
        <begin position="573"/>
        <end position="596"/>
    </location>
</feature>
<keyword evidence="3" id="KW-0808">Transferase</keyword>
<gene>
    <name evidence="13" type="ORF">SXIM_10510</name>
</gene>
<dbReference type="PROSITE" id="PS50011">
    <property type="entry name" value="PROTEIN_KINASE_DOM"/>
    <property type="match status" value="1"/>
</dbReference>
<keyword evidence="2 13" id="KW-0723">Serine/threonine-protein kinase</keyword>
<dbReference type="SMART" id="SM00220">
    <property type="entry name" value="S_TKc"/>
    <property type="match status" value="1"/>
</dbReference>
<dbReference type="PROSITE" id="PS00108">
    <property type="entry name" value="PROTEIN_KINASE_ST"/>
    <property type="match status" value="1"/>
</dbReference>
<dbReference type="KEGG" id="sxi:SXIM_10510"/>
<dbReference type="SUPFAM" id="SSF54184">
    <property type="entry name" value="Penicillin-binding protein 2x (pbp-2x), c-terminal domain"/>
    <property type="match status" value="1"/>
</dbReference>
<evidence type="ECO:0000256" key="4">
    <source>
        <dbReference type="ARBA" id="ARBA00022741"/>
    </source>
</evidence>
<dbReference type="PROSITE" id="PS51178">
    <property type="entry name" value="PASTA"/>
    <property type="match status" value="4"/>
</dbReference>
<evidence type="ECO:0000256" key="5">
    <source>
        <dbReference type="ARBA" id="ARBA00022777"/>
    </source>
</evidence>
<evidence type="ECO:0000256" key="1">
    <source>
        <dbReference type="ARBA" id="ARBA00012513"/>
    </source>
</evidence>
<dbReference type="PANTHER" id="PTHR43289">
    <property type="entry name" value="MITOGEN-ACTIVATED PROTEIN KINASE KINASE KINASE 20-RELATED"/>
    <property type="match status" value="1"/>
</dbReference>
<feature type="domain" description="PASTA" evidence="12">
    <location>
        <begin position="471"/>
        <end position="538"/>
    </location>
</feature>
<dbReference type="EC" id="2.7.11.1" evidence="1"/>
<dbReference type="InterPro" id="IPR011009">
    <property type="entry name" value="Kinase-like_dom_sf"/>
</dbReference>
<dbReference type="CDD" id="cd14014">
    <property type="entry name" value="STKc_PknB_like"/>
    <property type="match status" value="1"/>
</dbReference>
<feature type="domain" description="Protein kinase" evidence="11">
    <location>
        <begin position="18"/>
        <end position="274"/>
    </location>
</feature>
<evidence type="ECO:0000256" key="8">
    <source>
        <dbReference type="ARBA" id="ARBA00048679"/>
    </source>
</evidence>